<name>A0A100Y067_9ACTN</name>
<sequence length="111" mass="12151">MTRVFRAPSDPEVRRLVEQTVHDLLHQQPDDAVVLTADTPADVDDLDAEDADALRTAARTALMYGDTGLITSLVDACGRENAHRLYGPGLVRYALRLAHASCHITIDGTQR</sequence>
<keyword evidence="2" id="KW-1185">Reference proteome</keyword>
<dbReference type="EMBL" id="LNSV01000169">
    <property type="protein sequence ID" value="KUH35244.1"/>
    <property type="molecule type" value="Genomic_DNA"/>
</dbReference>
<reference evidence="1 2" key="1">
    <citation type="submission" date="2015-11" db="EMBL/GenBank/DDBJ databases">
        <title>Genome-wide analysis reveals the secondary metabolome in Streptomyces kanasensis ZX01.</title>
        <authorList>
            <person name="Zhang G."/>
            <person name="Han L."/>
            <person name="Feng J."/>
            <person name="Zhang X."/>
        </authorList>
    </citation>
    <scope>NUCLEOTIDE SEQUENCE [LARGE SCALE GENOMIC DNA]</scope>
    <source>
        <strain evidence="1 2">ZX01</strain>
    </source>
</reference>
<evidence type="ECO:0000313" key="2">
    <source>
        <dbReference type="Proteomes" id="UP000054011"/>
    </source>
</evidence>
<gene>
    <name evidence="1" type="ORF">ATE80_30395</name>
</gene>
<dbReference type="AlphaFoldDB" id="A0A100Y067"/>
<accession>A0A100Y067</accession>
<organism evidence="1 2">
    <name type="scientific">Streptomyces kanasensis</name>
    <dbReference type="NCBI Taxonomy" id="936756"/>
    <lineage>
        <taxon>Bacteria</taxon>
        <taxon>Bacillati</taxon>
        <taxon>Actinomycetota</taxon>
        <taxon>Actinomycetes</taxon>
        <taxon>Kitasatosporales</taxon>
        <taxon>Streptomycetaceae</taxon>
        <taxon>Streptomyces</taxon>
    </lineage>
</organism>
<evidence type="ECO:0000313" key="1">
    <source>
        <dbReference type="EMBL" id="KUH35244.1"/>
    </source>
</evidence>
<comment type="caution">
    <text evidence="1">The sequence shown here is derived from an EMBL/GenBank/DDBJ whole genome shotgun (WGS) entry which is preliminary data.</text>
</comment>
<dbReference type="RefSeq" id="WP_058945469.1">
    <property type="nucleotide sequence ID" value="NZ_LNSV01000169.1"/>
</dbReference>
<proteinExistence type="predicted"/>
<dbReference type="Proteomes" id="UP000054011">
    <property type="component" value="Unassembled WGS sequence"/>
</dbReference>
<dbReference type="STRING" id="936756.ATE80_30395"/>
<protein>
    <submittedName>
        <fullName evidence="1">Uncharacterized protein</fullName>
    </submittedName>
</protein>